<dbReference type="GO" id="GO:0030001">
    <property type="term" value="P:metal ion transport"/>
    <property type="evidence" value="ECO:0007669"/>
    <property type="project" value="TreeGrafter"/>
</dbReference>
<dbReference type="PANTHER" id="PTHR11878:SF65">
    <property type="entry name" value="NA_CA-EXCHANGE PROTEIN, ISOFORM G"/>
    <property type="match status" value="1"/>
</dbReference>
<dbReference type="KEGG" id="lrs:PX52LOC_01872"/>
<keyword evidence="8" id="KW-1185">Reference proteome</keyword>
<evidence type="ECO:0000256" key="3">
    <source>
        <dbReference type="ARBA" id="ARBA00022837"/>
    </source>
</evidence>
<evidence type="ECO:0000256" key="1">
    <source>
        <dbReference type="ARBA" id="ARBA00022729"/>
    </source>
</evidence>
<feature type="domain" description="Calx-beta" evidence="6">
    <location>
        <begin position="1607"/>
        <end position="1708"/>
    </location>
</feature>
<dbReference type="GO" id="GO:0007154">
    <property type="term" value="P:cell communication"/>
    <property type="evidence" value="ECO:0007669"/>
    <property type="project" value="InterPro"/>
</dbReference>
<evidence type="ECO:0000256" key="2">
    <source>
        <dbReference type="ARBA" id="ARBA00022737"/>
    </source>
</evidence>
<feature type="domain" description="Calx-beta" evidence="6">
    <location>
        <begin position="1380"/>
        <end position="1481"/>
    </location>
</feature>
<feature type="region of interest" description="Disordered" evidence="5">
    <location>
        <begin position="1123"/>
        <end position="1142"/>
    </location>
</feature>
<dbReference type="PANTHER" id="PTHR11878">
    <property type="entry name" value="SODIUM/CALCIUM EXCHANGER"/>
    <property type="match status" value="1"/>
</dbReference>
<keyword evidence="3" id="KW-0106">Calcium</keyword>
<feature type="domain" description="Calx-beta" evidence="6">
    <location>
        <begin position="1268"/>
        <end position="1366"/>
    </location>
</feature>
<dbReference type="RefSeq" id="WP_149109823.1">
    <property type="nucleotide sequence ID" value="NZ_CP042425.1"/>
</dbReference>
<keyword evidence="4" id="KW-0813">Transport</keyword>
<keyword evidence="2" id="KW-0677">Repeat</keyword>
<evidence type="ECO:0000256" key="5">
    <source>
        <dbReference type="SAM" id="MobiDB-lite"/>
    </source>
</evidence>
<keyword evidence="1" id="KW-0732">Signal</keyword>
<evidence type="ECO:0000259" key="6">
    <source>
        <dbReference type="SMART" id="SM00237"/>
    </source>
</evidence>
<dbReference type="InterPro" id="IPR038081">
    <property type="entry name" value="CalX-like_sf"/>
</dbReference>
<dbReference type="InterPro" id="IPR028994">
    <property type="entry name" value="Integrin_alpha_N"/>
</dbReference>
<dbReference type="EMBL" id="CP042425">
    <property type="protein sequence ID" value="QEL14969.1"/>
    <property type="molecule type" value="Genomic_DNA"/>
</dbReference>
<dbReference type="InterPro" id="IPR051171">
    <property type="entry name" value="CaCA"/>
</dbReference>
<evidence type="ECO:0000256" key="4">
    <source>
        <dbReference type="ARBA" id="ARBA00023065"/>
    </source>
</evidence>
<dbReference type="Pfam" id="PF03160">
    <property type="entry name" value="Calx-beta"/>
    <property type="match status" value="4"/>
</dbReference>
<dbReference type="InterPro" id="IPR025507">
    <property type="entry name" value="DUF4394"/>
</dbReference>
<sequence>MLRRNSKSGRHTKAERKLVRPIVSFETLEGREVPAVAFALSGSNLLAFDTASPATTATTAITGVAAGETLAGIDFRPQNGHLYALGVNAGADTMSLYDISTRTGVATVVGAGGFTGGGNLPDPATTQFGIDFNPAVDRLRVTTVEGGVAGSQGLNFRVNPNTGTLAGADTDINPVGTTVDEVAYTNNSPNNGNVTTLYTLDSATDSLFIQNPANSGTQTLGQTVTLGGSKLDFSNAAGFDIPIGVNAPSSNMAVTTGSAFAVLTVGGTTALYSINLVNAQATLIGNVGTGATAIDGFAIQNDSGGFPAIALNDTGTSLLRFNTATPGTVTPQVLDLTAVTAGETLVGIDFRPQTGQLYGLGINATTDKGSLYLIDPQTGVVSLAVTGKASAITFAGADFPDPAVAGYGFDFNPTVDRIRVTTSTGLNFRVNPITGAPAAATLDGPISGLPAGSTGVSSAAYTNSFGQSLTGGVTTLYTLDAASDSLYIQNPANGGTQTAPLPITLGGAPLDFSDVTGFDIPAGVRVATSNDPQTAAQGGRGFAALTVGGLTNLYSINLATGVATLVGPIDTGAVQAAGFTLADAPAGTVNFSSPTLFVTENGGTLTVTATRTGGTNGTVNVTVNATGGTAVAGTDFSGTPLTLTFADGSATATGTITINDNAVLGGNKSITLALASPTNGAVLGAATTATATIIEDEGAPTIGAGTVYALSNNSLIAFDPLNPTAANAPIAVTNLAATDTLQGIDFRPQNGLLYGLGYNGTAGTVQLYLISVQTGVATPVGTSGAFVDSLGNPVRIGVDDTTTFGFDFNPTVDRIRVVTSSGQTFRMNPNNGAFVDGDLGGAAMSVNGLNMDGSIKGGATGVDGAAYTNNAPSVTVTTLYTLDATTDSLFIQSPPNTGTQGSAKVITFNGLPLDFTAARGFDIQPGVNAVASNAPVAGSALAVLTVAGSDILYSIDLTNGVATFFGPIGDGTALIDGLAIQGSAVAGGLPAIGLNAAGTGLIRFNTATPATISPTVNVTGVTAGETLVGIDFRPATGQLYGLGVNATTDKGSLYLVDPQTGVATVVGTAGSVTFVDVDGVTPVDLPDPATTGYGFDFNPTVDRIRVTTDSGLNFRINPITGAPVDGDGTGLTTTPANGTNTDGPANGLPGGSTGVSGVAYTNNFGGASKTTLYTLDADSDSLFIQNPANAGTQTTQIAITVGGATLDFTNVNGFDIPGNVSVTASSAVAAGVGYAALTVGTATHLYSIDLATGEATDLGLVGLGGTGLAGLALGNGPTGTISFDSLTFSQSEAGPTADLTLTRSNGTGTVSVTVMFTDGTATGGTDFIATPITVTFAEGQTTATVSVPLTDDAIFEGDETFTATLTSPTNGAVLGAISSTEVTITDDETQPTVSIANATVTEGNAGTTALTFTVTLSGASATPVTVMIDTADGTATAGSDYTALVGQTITFAPGETSKTVTVNVTGDTTFESNETFTATLSAPVGATLAADTATGTITNDDTAPVVSINNVTQAEGNTGTTAFNFTVTLSNASDQPIVLTVNTVDGTATAGSDYTALVGQTITFAPGETSKTVTVNVAGDTTFEVDETFNVRLSVAGPGGAVTVANGVGTITNDDAAPTVSINGTAQNEGNTGTTPFTFTITLSAPSGQAVTVVVATANNTATAGSDYTALAAQTITFAPGETTKTVTVDVTGDTTVEADETFFVTLSAPTGATLGASAKGVGTIVNDDTGTTPSKTLLVGSPVTAIGAGSGTPTVRVIAADGTQISSSAAFASTFTGGVRTAVADVNGDGVPDVIVGTGPGTSSLVRVLDGSTGKELFSVAPFEASFTGGVFVAVGDVNGDGVPDVVISPDQGGGPRVDIYNGKSFTKIDSFFGIDDPAFRGGARVAIGDINGDGVGDLAVAAGFQGGPRVAAFNGKSLGTATRVKLFNDFFAFEQTLRNGVFIAIGDVDGDGFGDIIAGGGPGGGPRVTVFNAATLISSQGGTLTPLANFFAGDVNNRLGVQVAVKDVDGDNRADIRTVVGGSDQVVTYLGKDLTPTGQPTGTTTDGLPDFNGGVFIG</sequence>
<gene>
    <name evidence="7" type="ORF">PX52LOC_01872</name>
</gene>
<reference evidence="8" key="1">
    <citation type="submission" date="2019-08" db="EMBL/GenBank/DDBJ databases">
        <title>Limnoglobus roseus gen. nov., sp. nov., a novel freshwater planctomycete with a giant genome from the family Gemmataceae.</title>
        <authorList>
            <person name="Kulichevskaya I.S."/>
            <person name="Naumoff D.G."/>
            <person name="Miroshnikov K."/>
            <person name="Ivanova A."/>
            <person name="Philippov D.A."/>
            <person name="Hakobyan A."/>
            <person name="Rijpstra I.C."/>
            <person name="Sinninghe Damste J.S."/>
            <person name="Liesack W."/>
            <person name="Dedysh S.N."/>
        </authorList>
    </citation>
    <scope>NUCLEOTIDE SEQUENCE [LARGE SCALE GENOMIC DNA]</scope>
    <source>
        <strain evidence="8">PX52</strain>
    </source>
</reference>
<evidence type="ECO:0000313" key="7">
    <source>
        <dbReference type="EMBL" id="QEL14969.1"/>
    </source>
</evidence>
<dbReference type="SMART" id="SM00237">
    <property type="entry name" value="Calx_beta"/>
    <property type="match status" value="5"/>
</dbReference>
<dbReference type="Proteomes" id="UP000324974">
    <property type="component" value="Chromosome"/>
</dbReference>
<dbReference type="GO" id="GO:0016020">
    <property type="term" value="C:membrane"/>
    <property type="evidence" value="ECO:0007669"/>
    <property type="project" value="InterPro"/>
</dbReference>
<dbReference type="InterPro" id="IPR013517">
    <property type="entry name" value="FG-GAP"/>
</dbReference>
<dbReference type="Gene3D" id="2.130.10.130">
    <property type="entry name" value="Integrin alpha, N-terminal"/>
    <property type="match status" value="2"/>
</dbReference>
<feature type="domain" description="Calx-beta" evidence="6">
    <location>
        <begin position="577"/>
        <end position="675"/>
    </location>
</feature>
<dbReference type="Gene3D" id="2.60.40.2030">
    <property type="match status" value="5"/>
</dbReference>
<protein>
    <recommendedName>
        <fullName evidence="6">Calx-beta domain-containing protein</fullName>
    </recommendedName>
</protein>
<name>A0A5C1A6U1_9BACT</name>
<proteinExistence type="predicted"/>
<dbReference type="Pfam" id="PF13517">
    <property type="entry name" value="FG-GAP_3"/>
    <property type="match status" value="1"/>
</dbReference>
<dbReference type="OrthoDB" id="270180at2"/>
<evidence type="ECO:0000313" key="8">
    <source>
        <dbReference type="Proteomes" id="UP000324974"/>
    </source>
</evidence>
<dbReference type="Pfam" id="PF14339">
    <property type="entry name" value="DUF4394"/>
    <property type="match status" value="4"/>
</dbReference>
<keyword evidence="4" id="KW-0406">Ion transport</keyword>
<organism evidence="7 8">
    <name type="scientific">Limnoglobus roseus</name>
    <dbReference type="NCBI Taxonomy" id="2598579"/>
    <lineage>
        <taxon>Bacteria</taxon>
        <taxon>Pseudomonadati</taxon>
        <taxon>Planctomycetota</taxon>
        <taxon>Planctomycetia</taxon>
        <taxon>Gemmatales</taxon>
        <taxon>Gemmataceae</taxon>
        <taxon>Limnoglobus</taxon>
    </lineage>
</organism>
<dbReference type="InterPro" id="IPR003644">
    <property type="entry name" value="Calx_beta"/>
</dbReference>
<accession>A0A5C1A6U1</accession>
<feature type="compositionally biased region" description="Polar residues" evidence="5">
    <location>
        <begin position="1130"/>
        <end position="1142"/>
    </location>
</feature>
<feature type="domain" description="Calx-beta" evidence="6">
    <location>
        <begin position="1493"/>
        <end position="1594"/>
    </location>
</feature>
<dbReference type="SUPFAM" id="SSF69318">
    <property type="entry name" value="Integrin alpha N-terminal domain"/>
    <property type="match status" value="1"/>
</dbReference>
<dbReference type="SUPFAM" id="SSF141072">
    <property type="entry name" value="CalX-like"/>
    <property type="match status" value="5"/>
</dbReference>